<dbReference type="SUPFAM" id="SSF52833">
    <property type="entry name" value="Thioredoxin-like"/>
    <property type="match status" value="1"/>
</dbReference>
<protein>
    <submittedName>
        <fullName evidence="3">Uncharacterized protein LOC109113869</fullName>
    </submittedName>
</protein>
<evidence type="ECO:0000256" key="1">
    <source>
        <dbReference type="SAM" id="MobiDB-lite"/>
    </source>
</evidence>
<name>A0A1U8Q7B7_NELNU</name>
<evidence type="ECO:0000313" key="3">
    <source>
        <dbReference type="RefSeq" id="XP_019053975.1"/>
    </source>
</evidence>
<reference evidence="3" key="1">
    <citation type="submission" date="2025-08" db="UniProtKB">
        <authorList>
            <consortium name="RefSeq"/>
        </authorList>
    </citation>
    <scope>IDENTIFICATION</scope>
</reference>
<dbReference type="AlphaFoldDB" id="A0A1U8Q7B7"/>
<feature type="compositionally biased region" description="Polar residues" evidence="1">
    <location>
        <begin position="153"/>
        <end position="168"/>
    </location>
</feature>
<feature type="region of interest" description="Disordered" evidence="1">
    <location>
        <begin position="84"/>
        <end position="130"/>
    </location>
</feature>
<dbReference type="PANTHER" id="PTHR45669">
    <property type="entry name" value="GLUTAREDOXIN DOMAIN-CONTAINING CYSTEINE-RICH PROTEIN CG12206-RELATED"/>
    <property type="match status" value="1"/>
</dbReference>
<dbReference type="GeneID" id="109113869"/>
<dbReference type="PROSITE" id="PS51354">
    <property type="entry name" value="GLUTAREDOXIN_2"/>
    <property type="match status" value="1"/>
</dbReference>
<feature type="compositionally biased region" description="Acidic residues" evidence="1">
    <location>
        <begin position="84"/>
        <end position="94"/>
    </location>
</feature>
<proteinExistence type="predicted"/>
<feature type="compositionally biased region" description="Basic and acidic residues" evidence="1">
    <location>
        <begin position="97"/>
        <end position="119"/>
    </location>
</feature>
<dbReference type="CDD" id="cd03031">
    <property type="entry name" value="GRX_GRX_like"/>
    <property type="match status" value="1"/>
</dbReference>
<dbReference type="OrthoDB" id="423313at2759"/>
<keyword evidence="2" id="KW-1185">Reference proteome</keyword>
<gene>
    <name evidence="3" type="primary">LOC109113869</name>
</gene>
<dbReference type="Pfam" id="PF23733">
    <property type="entry name" value="GRXCR1-2_C"/>
    <property type="match status" value="1"/>
</dbReference>
<dbReference type="PANTHER" id="PTHR45669:SF28">
    <property type="entry name" value="GLUTAREDOXIN DOMAIN-CONTAINING PROTEIN"/>
    <property type="match status" value="1"/>
</dbReference>
<dbReference type="FunCoup" id="A0A1U8Q7B7">
    <property type="interactions" value="295"/>
</dbReference>
<dbReference type="Gene3D" id="3.40.30.10">
    <property type="entry name" value="Glutaredoxin"/>
    <property type="match status" value="1"/>
</dbReference>
<organism evidence="2 3">
    <name type="scientific">Nelumbo nucifera</name>
    <name type="common">Sacred lotus</name>
    <dbReference type="NCBI Taxonomy" id="4432"/>
    <lineage>
        <taxon>Eukaryota</taxon>
        <taxon>Viridiplantae</taxon>
        <taxon>Streptophyta</taxon>
        <taxon>Embryophyta</taxon>
        <taxon>Tracheophyta</taxon>
        <taxon>Spermatophyta</taxon>
        <taxon>Magnoliopsida</taxon>
        <taxon>Proteales</taxon>
        <taxon>Nelumbonaceae</taxon>
        <taxon>Nelumbo</taxon>
    </lineage>
</organism>
<feature type="compositionally biased region" description="Polar residues" evidence="1">
    <location>
        <begin position="120"/>
        <end position="130"/>
    </location>
</feature>
<dbReference type="RefSeq" id="XP_019053975.1">
    <property type="nucleotide sequence ID" value="XM_019198430.1"/>
</dbReference>
<dbReference type="Proteomes" id="UP000189703">
    <property type="component" value="Unplaced"/>
</dbReference>
<dbReference type="KEGG" id="nnu:109113869"/>
<dbReference type="InterPro" id="IPR002109">
    <property type="entry name" value="Glutaredoxin"/>
</dbReference>
<feature type="region of interest" description="Disordered" evidence="1">
    <location>
        <begin position="147"/>
        <end position="168"/>
    </location>
</feature>
<dbReference type="InterPro" id="IPR036249">
    <property type="entry name" value="Thioredoxin-like_sf"/>
</dbReference>
<dbReference type="OMA" id="CPCEGCA"/>
<dbReference type="Pfam" id="PF00462">
    <property type="entry name" value="Glutaredoxin"/>
    <property type="match status" value="1"/>
</dbReference>
<evidence type="ECO:0000313" key="2">
    <source>
        <dbReference type="Proteomes" id="UP000189703"/>
    </source>
</evidence>
<sequence length="402" mass="44920">MKGVKGRFLKKLKSIPLRPITSLNPGRVLQANGFLDPLPHDSTNRVFQNPPAFKAQDQNTNSHGNLPVLQPDIDIEELMRDLEDEETEEMELGGDDVGNKENIRPPLKARDPLPAKENSDSPFFSESESCNLRNGPLAELDISSFRRPDTAPAKNSSEIPNSSECGTSNLWQGSLTEIDISSFRRPDMNSWSLFDPNLLAAFQQAVMEHMRANEVERKANIEQLSGEKEEEPPTKVPRIEDNPLLEFEEKCPPGGSDSVILYTTNLRGIRKTFEDCSSIRFLLGSFRILFYERDVSMHLEFREELWRILGGRVVPPRLFIKGRYIGGADEVVSLHEQGKLRQLLQGVPMDHSDGPCEGCSGIRFVLCFNCCGSCRVSPGTDGSPTRCPECNENGLIICPLCC</sequence>
<dbReference type="eggNOG" id="KOG2824">
    <property type="taxonomic scope" value="Eukaryota"/>
</dbReference>
<accession>A0A1U8Q7B7</accession>